<keyword evidence="3" id="KW-1185">Reference proteome</keyword>
<feature type="compositionally biased region" description="Basic and acidic residues" evidence="1">
    <location>
        <begin position="126"/>
        <end position="135"/>
    </location>
</feature>
<protein>
    <submittedName>
        <fullName evidence="2">Unnamed protein product</fullName>
    </submittedName>
</protein>
<proteinExistence type="predicted"/>
<evidence type="ECO:0000313" key="2">
    <source>
        <dbReference type="EMBL" id="GMF44492.1"/>
    </source>
</evidence>
<reference evidence="2" key="1">
    <citation type="submission" date="2023-04" db="EMBL/GenBank/DDBJ databases">
        <title>Phytophthora fragariaefolia NBRC 109709.</title>
        <authorList>
            <person name="Ichikawa N."/>
            <person name="Sato H."/>
            <person name="Tonouchi N."/>
        </authorList>
    </citation>
    <scope>NUCLEOTIDE SEQUENCE</scope>
    <source>
        <strain evidence="2">NBRC 109709</strain>
    </source>
</reference>
<organism evidence="2 3">
    <name type="scientific">Phytophthora fragariaefolia</name>
    <dbReference type="NCBI Taxonomy" id="1490495"/>
    <lineage>
        <taxon>Eukaryota</taxon>
        <taxon>Sar</taxon>
        <taxon>Stramenopiles</taxon>
        <taxon>Oomycota</taxon>
        <taxon>Peronosporomycetes</taxon>
        <taxon>Peronosporales</taxon>
        <taxon>Peronosporaceae</taxon>
        <taxon>Phytophthora</taxon>
    </lineage>
</organism>
<sequence>MRVLRPKNLDELLGPVTPPAAGSNKLSATKALMRLLKETGIIAESFEAEAFRSEAQRDQTVSPMLVRTPGTSGRRARLSTEQPTQSKSTAIRSTLTVARSTPIVAPGDQTAASSPYVAATEEIESSDLKEPPRMT</sequence>
<feature type="compositionally biased region" description="Polar residues" evidence="1">
    <location>
        <begin position="79"/>
        <end position="99"/>
    </location>
</feature>
<dbReference type="OrthoDB" id="129406at2759"/>
<feature type="region of interest" description="Disordered" evidence="1">
    <location>
        <begin position="1"/>
        <end position="24"/>
    </location>
</feature>
<name>A0A9W6XSH3_9STRA</name>
<evidence type="ECO:0000256" key="1">
    <source>
        <dbReference type="SAM" id="MobiDB-lite"/>
    </source>
</evidence>
<dbReference type="EMBL" id="BSXT01001684">
    <property type="protein sequence ID" value="GMF44492.1"/>
    <property type="molecule type" value="Genomic_DNA"/>
</dbReference>
<comment type="caution">
    <text evidence="2">The sequence shown here is derived from an EMBL/GenBank/DDBJ whole genome shotgun (WGS) entry which is preliminary data.</text>
</comment>
<dbReference type="Proteomes" id="UP001165121">
    <property type="component" value="Unassembled WGS sequence"/>
</dbReference>
<feature type="region of interest" description="Disordered" evidence="1">
    <location>
        <begin position="54"/>
        <end position="135"/>
    </location>
</feature>
<accession>A0A9W6XSH3</accession>
<dbReference type="AlphaFoldDB" id="A0A9W6XSH3"/>
<gene>
    <name evidence="2" type="ORF">Pfra01_001551700</name>
</gene>
<evidence type="ECO:0000313" key="3">
    <source>
        <dbReference type="Proteomes" id="UP001165121"/>
    </source>
</evidence>